<dbReference type="OrthoDB" id="361630at2759"/>
<keyword evidence="3" id="KW-0547">Nucleotide-binding</keyword>
<dbReference type="EMBL" id="LFYR01001011">
    <property type="protein sequence ID" value="KMZ65795.1"/>
    <property type="molecule type" value="Genomic_DNA"/>
</dbReference>
<dbReference type="FunFam" id="3.40.50.10050:FF:000001">
    <property type="entry name" value="Translation initiation factor IF-2"/>
    <property type="match status" value="1"/>
</dbReference>
<dbReference type="Gene3D" id="3.40.50.10050">
    <property type="entry name" value="Translation initiation factor IF- 2, domain 3"/>
    <property type="match status" value="1"/>
</dbReference>
<evidence type="ECO:0000256" key="6">
    <source>
        <dbReference type="ARBA" id="ARBA00025162"/>
    </source>
</evidence>
<dbReference type="PANTHER" id="PTHR43381:SF5">
    <property type="entry name" value="TR-TYPE G DOMAIN-CONTAINING PROTEIN"/>
    <property type="match status" value="1"/>
</dbReference>
<evidence type="ECO:0000256" key="8">
    <source>
        <dbReference type="SAM" id="MobiDB-lite"/>
    </source>
</evidence>
<sequence length="996" mass="107739">MASSASLSALGGARLSPSSVFECSPALVVVPRIRVVSRVSCRSFSGVRRRSNPACFVCRCMITTDLIEEKVNVFTAESTSRTGSSSSNTTDDADIILKPSPKPVLKMRPDVSVVPVDSAQFSSAKLIGAERSDASVEKDQDNVIESLGDVLEKAEKLENSRKIKLDSGNSRNSKNPNVISESGARFVNHRPIIDPPLENKKSKTLKSVWRKGNPVADVQKITEDLPKVVNAGRNEKTSTRSPFRPPPRQKVEPTLQSKPSVVPVRPTPPTKVRRPADRKPILIDKFASKKQVVDPIISQAVLSPKKLGKVLPPLKLKDERWKKHGASGGSRKRSIGRNDKILDEDASELNGASKGRKGRKWSKASRKAARLQAVKDAAPVQVEILEVGEEGMLSEELAYHLAVSEADILSYLFSKGVKPDTVQTLNKDMVKMICKEYEVEVIEVEGTKVEEMAKKKQGVNEENLEMLEDRPPVITIMGHVDHGKTTLLDHIRKSKVVASEAGGITQGIGAYMVQAPVDGKLQPCVFLDTPGHEAFGAMRARGARVTDIAIIVVAADDGVRPQTNEAIAHAKAADVPIVVAINKIDKDGASADRVMQELSSVGLMPEEWGGDVPIIKISALKGENVDELLETVMLVAELQELKANPHRNAKGVIIEAGLDKAKGAIATFIVQNGTLKKGDVVVCGQAFGKVRALFDDRGSRVDEARPSIAVQVIGLSNVPIAGDEFEVVNSLDIARERADACADEMRAARISAKAGDGKVTLSSIAHSVSAGKQSGLDMHQLNIILKVDVQGSIEAIRHAIQRLPQENVTLKFLLQASGDVSKSDIDLAVAAEAIIFGFNVKIPGSVKSYAEKNDVEIRLYRVIYELIDELRNAMEGLLEPVEEQLYIGTAEVRAIFSSGSGQAAGCMVTEGKVVKECGIRVLRNGKIIHTSQLDSLRRVKEEVKEVSAGLECGISIDDYTNWETGDIIETFNSIKKQRTLEEASATVADVLAKAGL</sequence>
<dbReference type="OMA" id="LECYLLV"/>
<dbReference type="PROSITE" id="PS51722">
    <property type="entry name" value="G_TR_2"/>
    <property type="match status" value="1"/>
</dbReference>
<dbReference type="InterPro" id="IPR053905">
    <property type="entry name" value="EF-G-like_DII"/>
</dbReference>
<dbReference type="SUPFAM" id="SSF52156">
    <property type="entry name" value="Initiation factor IF2/eIF5b, domain 3"/>
    <property type="match status" value="1"/>
</dbReference>
<evidence type="ECO:0000259" key="9">
    <source>
        <dbReference type="PROSITE" id="PS51722"/>
    </source>
</evidence>
<feature type="region of interest" description="Disordered" evidence="8">
    <location>
        <begin position="231"/>
        <end position="275"/>
    </location>
</feature>
<dbReference type="Pfam" id="PF22042">
    <property type="entry name" value="EF-G_D2"/>
    <property type="match status" value="1"/>
</dbReference>
<comment type="function">
    <text evidence="6">One of the essential components for the initiation of protein synthesis. Protects formylmethionyl-tRNA from spontaneous hydrolysis and promotes its binding to the 30S ribosomal subunits. Also involved in the hydrolysis of GTP during the formation of the 70S ribosomal complex.</text>
</comment>
<dbReference type="InterPro" id="IPR000178">
    <property type="entry name" value="TF_IF2_bacterial-like"/>
</dbReference>
<dbReference type="STRING" id="29655.A0A0K9PC56"/>
<dbReference type="Gene3D" id="2.40.30.10">
    <property type="entry name" value="Translation factors"/>
    <property type="match status" value="2"/>
</dbReference>
<evidence type="ECO:0000313" key="10">
    <source>
        <dbReference type="EMBL" id="KMZ65795.1"/>
    </source>
</evidence>
<dbReference type="PRINTS" id="PR00315">
    <property type="entry name" value="ELONGATNFCT"/>
</dbReference>
<dbReference type="InterPro" id="IPR000795">
    <property type="entry name" value="T_Tr_GTP-bd_dom"/>
</dbReference>
<dbReference type="GO" id="GO:0006413">
    <property type="term" value="P:translational initiation"/>
    <property type="evidence" value="ECO:0000318"/>
    <property type="project" value="GO_Central"/>
</dbReference>
<dbReference type="InterPro" id="IPR006847">
    <property type="entry name" value="IF2_N"/>
</dbReference>
<evidence type="ECO:0000256" key="5">
    <source>
        <dbReference type="ARBA" id="ARBA00023134"/>
    </source>
</evidence>
<dbReference type="FunFam" id="2.40.30.10:FF:000008">
    <property type="entry name" value="Translation initiation factor IF-2"/>
    <property type="match status" value="1"/>
</dbReference>
<dbReference type="InterPro" id="IPR005225">
    <property type="entry name" value="Small_GTP-bd"/>
</dbReference>
<dbReference type="PANTHER" id="PTHR43381">
    <property type="entry name" value="TRANSLATION INITIATION FACTOR IF-2-RELATED"/>
    <property type="match status" value="1"/>
</dbReference>
<dbReference type="Gene3D" id="3.40.50.300">
    <property type="entry name" value="P-loop containing nucleotide triphosphate hydrolases"/>
    <property type="match status" value="1"/>
</dbReference>
<feature type="compositionally biased region" description="Basic residues" evidence="8">
    <location>
        <begin position="354"/>
        <end position="365"/>
    </location>
</feature>
<evidence type="ECO:0000256" key="3">
    <source>
        <dbReference type="ARBA" id="ARBA00022741"/>
    </source>
</evidence>
<dbReference type="GO" id="GO:0003743">
    <property type="term" value="F:translation initiation factor activity"/>
    <property type="evidence" value="ECO:0000318"/>
    <property type="project" value="GO_Central"/>
</dbReference>
<evidence type="ECO:0000313" key="11">
    <source>
        <dbReference type="Proteomes" id="UP000036987"/>
    </source>
</evidence>
<keyword evidence="5" id="KW-0342">GTP-binding</keyword>
<evidence type="ECO:0000256" key="2">
    <source>
        <dbReference type="ARBA" id="ARBA00022540"/>
    </source>
</evidence>
<proteinExistence type="inferred from homology"/>
<dbReference type="SUPFAM" id="SSF52540">
    <property type="entry name" value="P-loop containing nucleoside triphosphate hydrolases"/>
    <property type="match status" value="1"/>
</dbReference>
<dbReference type="PROSITE" id="PS01176">
    <property type="entry name" value="IF2"/>
    <property type="match status" value="1"/>
</dbReference>
<dbReference type="InterPro" id="IPR036925">
    <property type="entry name" value="TIF_IF2_dom3_sf"/>
</dbReference>
<dbReference type="CDD" id="cd03692">
    <property type="entry name" value="mtIF2_IVc"/>
    <property type="match status" value="1"/>
</dbReference>
<comment type="caution">
    <text evidence="10">The sequence shown here is derived from an EMBL/GenBank/DDBJ whole genome shotgun (WGS) entry which is preliminary data.</text>
</comment>
<dbReference type="InterPro" id="IPR015760">
    <property type="entry name" value="TIF_IF2"/>
</dbReference>
<dbReference type="InterPro" id="IPR009000">
    <property type="entry name" value="Transl_B-barrel_sf"/>
</dbReference>
<dbReference type="CDD" id="cd01887">
    <property type="entry name" value="IF2_eIF5B"/>
    <property type="match status" value="1"/>
</dbReference>
<organism evidence="10 11">
    <name type="scientific">Zostera marina</name>
    <name type="common">Eelgrass</name>
    <dbReference type="NCBI Taxonomy" id="29655"/>
    <lineage>
        <taxon>Eukaryota</taxon>
        <taxon>Viridiplantae</taxon>
        <taxon>Streptophyta</taxon>
        <taxon>Embryophyta</taxon>
        <taxon>Tracheophyta</taxon>
        <taxon>Spermatophyta</taxon>
        <taxon>Magnoliopsida</taxon>
        <taxon>Liliopsida</taxon>
        <taxon>Zosteraceae</taxon>
        <taxon>Zostera</taxon>
    </lineage>
</organism>
<dbReference type="GO" id="GO:0003924">
    <property type="term" value="F:GTPase activity"/>
    <property type="evidence" value="ECO:0007669"/>
    <property type="project" value="InterPro"/>
</dbReference>
<keyword evidence="4" id="KW-0648">Protein biosynthesis</keyword>
<feature type="region of interest" description="Disordered" evidence="8">
    <location>
        <begin position="346"/>
        <end position="365"/>
    </location>
</feature>
<dbReference type="Pfam" id="PF00009">
    <property type="entry name" value="GTP_EFTU"/>
    <property type="match status" value="1"/>
</dbReference>
<dbReference type="InterPro" id="IPR044145">
    <property type="entry name" value="IF2_II"/>
</dbReference>
<feature type="region of interest" description="Disordered" evidence="8">
    <location>
        <begin position="162"/>
        <end position="183"/>
    </location>
</feature>
<evidence type="ECO:0000256" key="4">
    <source>
        <dbReference type="ARBA" id="ARBA00022917"/>
    </source>
</evidence>
<dbReference type="NCBIfam" id="TIGR00487">
    <property type="entry name" value="IF-2"/>
    <property type="match status" value="1"/>
</dbReference>
<protein>
    <recommendedName>
        <fullName evidence="7">Translation initiation factor IF-2, chloroplastic</fullName>
    </recommendedName>
</protein>
<dbReference type="Proteomes" id="UP000036987">
    <property type="component" value="Unassembled WGS sequence"/>
</dbReference>
<dbReference type="HAMAP" id="MF_00100_B">
    <property type="entry name" value="IF_2_B"/>
    <property type="match status" value="1"/>
</dbReference>
<dbReference type="AlphaFoldDB" id="A0A0K9PC56"/>
<comment type="similarity">
    <text evidence="1">Belongs to the TRAFAC class translation factor GTPase superfamily. Classic translation factor GTPase family. IF-2 subfamily.</text>
</comment>
<keyword evidence="2 10" id="KW-0396">Initiation factor</keyword>
<keyword evidence="11" id="KW-1185">Reference proteome</keyword>
<dbReference type="NCBIfam" id="TIGR00231">
    <property type="entry name" value="small_GTP"/>
    <property type="match status" value="1"/>
</dbReference>
<dbReference type="GO" id="GO:0005737">
    <property type="term" value="C:cytoplasm"/>
    <property type="evidence" value="ECO:0000318"/>
    <property type="project" value="GO_Central"/>
</dbReference>
<dbReference type="FunFam" id="3.40.50.300:FF:000019">
    <property type="entry name" value="Translation initiation factor IF-2"/>
    <property type="match status" value="1"/>
</dbReference>
<feature type="domain" description="Tr-type G" evidence="9">
    <location>
        <begin position="469"/>
        <end position="642"/>
    </location>
</feature>
<reference evidence="11" key="1">
    <citation type="journal article" date="2016" name="Nature">
        <title>The genome of the seagrass Zostera marina reveals angiosperm adaptation to the sea.</title>
        <authorList>
            <person name="Olsen J.L."/>
            <person name="Rouze P."/>
            <person name="Verhelst B."/>
            <person name="Lin Y.-C."/>
            <person name="Bayer T."/>
            <person name="Collen J."/>
            <person name="Dattolo E."/>
            <person name="De Paoli E."/>
            <person name="Dittami S."/>
            <person name="Maumus F."/>
            <person name="Michel G."/>
            <person name="Kersting A."/>
            <person name="Lauritano C."/>
            <person name="Lohaus R."/>
            <person name="Toepel M."/>
            <person name="Tonon T."/>
            <person name="Vanneste K."/>
            <person name="Amirebrahimi M."/>
            <person name="Brakel J."/>
            <person name="Bostroem C."/>
            <person name="Chovatia M."/>
            <person name="Grimwood J."/>
            <person name="Jenkins J.W."/>
            <person name="Jueterbock A."/>
            <person name="Mraz A."/>
            <person name="Stam W.T."/>
            <person name="Tice H."/>
            <person name="Bornberg-Bauer E."/>
            <person name="Green P.J."/>
            <person name="Pearson G.A."/>
            <person name="Procaccini G."/>
            <person name="Duarte C.M."/>
            <person name="Schmutz J."/>
            <person name="Reusch T.B.H."/>
            <person name="Van de Peer Y."/>
        </authorList>
    </citation>
    <scope>NUCLEOTIDE SEQUENCE [LARGE SCALE GENOMIC DNA]</scope>
    <source>
        <strain evidence="11">cv. Finnish</strain>
    </source>
</reference>
<dbReference type="InterPro" id="IPR027417">
    <property type="entry name" value="P-loop_NTPase"/>
</dbReference>
<evidence type="ECO:0000256" key="1">
    <source>
        <dbReference type="ARBA" id="ARBA00007733"/>
    </source>
</evidence>
<dbReference type="SUPFAM" id="SSF50447">
    <property type="entry name" value="Translation proteins"/>
    <property type="match status" value="2"/>
</dbReference>
<dbReference type="GO" id="GO:0005525">
    <property type="term" value="F:GTP binding"/>
    <property type="evidence" value="ECO:0007669"/>
    <property type="project" value="UniProtKB-KW"/>
</dbReference>
<feature type="compositionally biased region" description="Polar residues" evidence="8">
    <location>
        <begin position="167"/>
        <end position="180"/>
    </location>
</feature>
<dbReference type="InterPro" id="IPR023115">
    <property type="entry name" value="TIF_IF2_dom3"/>
</dbReference>
<evidence type="ECO:0000256" key="7">
    <source>
        <dbReference type="ARBA" id="ARBA00044105"/>
    </source>
</evidence>
<name>A0A0K9PC56_ZOSMR</name>
<accession>A0A0K9PC56</accession>
<dbReference type="Pfam" id="PF04760">
    <property type="entry name" value="IF2_N"/>
    <property type="match status" value="1"/>
</dbReference>
<dbReference type="FunFam" id="2.40.30.10:FF:000054">
    <property type="entry name" value="Translation initiation factor IF-2"/>
    <property type="match status" value="1"/>
</dbReference>
<gene>
    <name evidence="10" type="ORF">ZOSMA_30G00750</name>
</gene>
<dbReference type="CDD" id="cd03702">
    <property type="entry name" value="IF2_mtIF2_II"/>
    <property type="match status" value="1"/>
</dbReference>
<dbReference type="Pfam" id="PF11987">
    <property type="entry name" value="IF-2"/>
    <property type="match status" value="1"/>
</dbReference>